<dbReference type="InterPro" id="IPR046346">
    <property type="entry name" value="Aminoacid_DH-like_N_sf"/>
</dbReference>
<dbReference type="CDD" id="cd05312">
    <property type="entry name" value="NAD_bind_1_malic_enz"/>
    <property type="match status" value="1"/>
</dbReference>
<dbReference type="EMBL" id="CP012333">
    <property type="protein sequence ID" value="AKV00873.1"/>
    <property type="molecule type" value="Genomic_DNA"/>
</dbReference>
<feature type="active site" description="Proton acceptor" evidence="6">
    <location>
        <position position="186"/>
    </location>
</feature>
<dbReference type="Pfam" id="PF03949">
    <property type="entry name" value="Malic_M"/>
    <property type="match status" value="1"/>
</dbReference>
<evidence type="ECO:0000256" key="2">
    <source>
        <dbReference type="ARBA" id="ARBA00008785"/>
    </source>
</evidence>
<evidence type="ECO:0000256" key="1">
    <source>
        <dbReference type="ARBA" id="ARBA00001936"/>
    </source>
</evidence>
<dbReference type="PRINTS" id="PR00072">
    <property type="entry name" value="MALOXRDTASE"/>
</dbReference>
<dbReference type="PANTHER" id="PTHR23406">
    <property type="entry name" value="MALIC ENZYME-RELATED"/>
    <property type="match status" value="1"/>
</dbReference>
<sequence length="560" mass="61759">MQAPTTQGIPRMGRRGGPAGEMRERRRGRYLLDDPVTNKGSAFTEAERKELGLEGLLPAATESIERQLERVLGHLAVKPNDLERYIYLIDLCDRDETLFYRTIMSDPARFVPIVYDPTIAEACLKFGHIYRRARGMYVTRAMKGRMREVLRNWPFDDVRFICVSSGGRILGLGDIGANGMPIPIGKLQLYTACAAVPPDGLLPILFDIGTTNESLRNDPLYLGLREVPPGDQEVDALVDEFVAAVQEVFPGCCIHFEDWKGTDAIRLLERYRDKILCYNDDIQGTASVAIAGLTTALQIIGAKLSDQRILFVGAGSAGIGIANMIVEATVAEGLSREAARERISMFDVNGLLVSSRADLSSSQRGYARELGAMTDLQKVVETVKPSVLIGVSTKGGVFTQAVVETMAALNERPIIFPLSNPTDRAECTPEQAYRWTKGKALVACGVQFPDVVLDGKVYRPGQANNFYVFPAIGLAVYATRPRHIDDRMFIAAAHATADQVDAEERARGMLFPKQASILATEITTAARVAEHIFDRGEATVPRPKDVRAWIEAMTYRPEYR</sequence>
<feature type="binding site" evidence="8">
    <location>
        <position position="258"/>
    </location>
    <ligand>
        <name>a divalent metal cation</name>
        <dbReference type="ChEBI" id="CHEBI:60240"/>
    </ligand>
</feature>
<dbReference type="STRING" id="1391654.AKJ09_07536"/>
<dbReference type="SUPFAM" id="SSF51735">
    <property type="entry name" value="NAD(P)-binding Rossmann-fold domains"/>
    <property type="match status" value="1"/>
</dbReference>
<feature type="domain" description="Malic enzyme N-terminal" evidence="12">
    <location>
        <begin position="92"/>
        <end position="272"/>
    </location>
</feature>
<feature type="binding site" evidence="8">
    <location>
        <position position="281"/>
    </location>
    <ligand>
        <name>a divalent metal cation</name>
        <dbReference type="ChEBI" id="CHEBI:60240"/>
    </ligand>
</feature>
<evidence type="ECO:0000259" key="11">
    <source>
        <dbReference type="SMART" id="SM00919"/>
    </source>
</evidence>
<dbReference type="GO" id="GO:0006108">
    <property type="term" value="P:malate metabolic process"/>
    <property type="evidence" value="ECO:0007669"/>
    <property type="project" value="TreeGrafter"/>
</dbReference>
<dbReference type="Gene3D" id="3.40.50.720">
    <property type="entry name" value="NAD(P)-binding Rossmann-like Domain"/>
    <property type="match status" value="1"/>
</dbReference>
<dbReference type="PATRIC" id="fig|1391654.3.peg.7648"/>
<feature type="region of interest" description="Disordered" evidence="10">
    <location>
        <begin position="1"/>
        <end position="28"/>
    </location>
</feature>
<keyword evidence="4" id="KW-0560">Oxidoreductase</keyword>
<feature type="binding site" evidence="7">
    <location>
        <position position="420"/>
    </location>
    <ligand>
        <name>(S)-malate</name>
        <dbReference type="ChEBI" id="CHEBI:15589"/>
    </ligand>
</feature>
<evidence type="ECO:0000256" key="7">
    <source>
        <dbReference type="PIRSR" id="PIRSR000106-2"/>
    </source>
</evidence>
<reference evidence="13 14" key="1">
    <citation type="submission" date="2015-08" db="EMBL/GenBank/DDBJ databases">
        <authorList>
            <person name="Babu N.S."/>
            <person name="Beckwith C.J."/>
            <person name="Beseler K.G."/>
            <person name="Brison A."/>
            <person name="Carone J.V."/>
            <person name="Caskin T.P."/>
            <person name="Diamond M."/>
            <person name="Durham M.E."/>
            <person name="Foxe J.M."/>
            <person name="Go M."/>
            <person name="Henderson B.A."/>
            <person name="Jones I.B."/>
            <person name="McGettigan J.A."/>
            <person name="Micheletti S.J."/>
            <person name="Nasrallah M.E."/>
            <person name="Ortiz D."/>
            <person name="Piller C.R."/>
            <person name="Privatt S.R."/>
            <person name="Schneider S.L."/>
            <person name="Sharp S."/>
            <person name="Smith T.C."/>
            <person name="Stanton J.D."/>
            <person name="Ullery H.E."/>
            <person name="Wilson R.J."/>
            <person name="Serrano M.G."/>
            <person name="Buck G."/>
            <person name="Lee V."/>
            <person name="Wang Y."/>
            <person name="Carvalho R."/>
            <person name="Voegtly L."/>
            <person name="Shi R."/>
            <person name="Duckworth R."/>
            <person name="Johnson A."/>
            <person name="Loviza R."/>
            <person name="Walstead R."/>
            <person name="Shah Z."/>
            <person name="Kiflezghi M."/>
            <person name="Wade K."/>
            <person name="Ball S.L."/>
            <person name="Bradley K.W."/>
            <person name="Asai D.J."/>
            <person name="Bowman C.A."/>
            <person name="Russell D.A."/>
            <person name="Pope W.H."/>
            <person name="Jacobs-Sera D."/>
            <person name="Hendrix R.W."/>
            <person name="Hatfull G.F."/>
        </authorList>
    </citation>
    <scope>NUCLEOTIDE SEQUENCE [LARGE SCALE GENOMIC DNA]</scope>
    <source>
        <strain evidence="13 14">DSM 27648</strain>
    </source>
</reference>
<dbReference type="GO" id="GO:0046872">
    <property type="term" value="F:metal ion binding"/>
    <property type="evidence" value="ECO:0007669"/>
    <property type="project" value="UniProtKB-KW"/>
</dbReference>
<evidence type="ECO:0000256" key="9">
    <source>
        <dbReference type="RuleBase" id="RU003427"/>
    </source>
</evidence>
<evidence type="ECO:0000256" key="6">
    <source>
        <dbReference type="PIRSR" id="PIRSR000106-1"/>
    </source>
</evidence>
<feature type="binding site" evidence="8">
    <location>
        <position position="257"/>
    </location>
    <ligand>
        <name>a divalent metal cation</name>
        <dbReference type="ChEBI" id="CHEBI:60240"/>
    </ligand>
</feature>
<evidence type="ECO:0000313" key="13">
    <source>
        <dbReference type="EMBL" id="AKV00873.1"/>
    </source>
</evidence>
<evidence type="ECO:0000256" key="5">
    <source>
        <dbReference type="ARBA" id="ARBA00023027"/>
    </source>
</evidence>
<dbReference type="InterPro" id="IPR012302">
    <property type="entry name" value="Malic_NAD-bd"/>
</dbReference>
<gene>
    <name evidence="13" type="ORF">AKJ09_07536</name>
</gene>
<evidence type="ECO:0000256" key="4">
    <source>
        <dbReference type="ARBA" id="ARBA00023002"/>
    </source>
</evidence>
<dbReference type="SMART" id="SM01274">
    <property type="entry name" value="malic"/>
    <property type="match status" value="1"/>
</dbReference>
<keyword evidence="5" id="KW-0520">NAD</keyword>
<feature type="active site" description="Proton donor" evidence="6">
    <location>
        <position position="115"/>
    </location>
</feature>
<dbReference type="PANTHER" id="PTHR23406:SF34">
    <property type="entry name" value="NAD-DEPENDENT MALIC ENZYME, MITOCHONDRIAL"/>
    <property type="match status" value="1"/>
</dbReference>
<evidence type="ECO:0000259" key="12">
    <source>
        <dbReference type="SMART" id="SM01274"/>
    </source>
</evidence>
<dbReference type="Proteomes" id="UP000064967">
    <property type="component" value="Chromosome"/>
</dbReference>
<dbReference type="SUPFAM" id="SSF53223">
    <property type="entry name" value="Aminoacid dehydrogenase-like, N-terminal domain"/>
    <property type="match status" value="1"/>
</dbReference>
<feature type="domain" description="Malic enzyme NAD-binding" evidence="11">
    <location>
        <begin position="282"/>
        <end position="533"/>
    </location>
</feature>
<evidence type="ECO:0000256" key="10">
    <source>
        <dbReference type="SAM" id="MobiDB-lite"/>
    </source>
</evidence>
<comment type="similarity">
    <text evidence="2 9">Belongs to the malic enzymes family.</text>
</comment>
<protein>
    <submittedName>
        <fullName evidence="13">NAD-dependent malic enzyme</fullName>
    </submittedName>
</protein>
<dbReference type="InterPro" id="IPR001891">
    <property type="entry name" value="Malic_OxRdtase"/>
</dbReference>
<accession>A0A0K1Q564</accession>
<dbReference type="GO" id="GO:0004470">
    <property type="term" value="F:malic enzyme activity"/>
    <property type="evidence" value="ECO:0007669"/>
    <property type="project" value="InterPro"/>
</dbReference>
<keyword evidence="14" id="KW-1185">Reference proteome</keyword>
<name>A0A0K1Q564_9BACT</name>
<dbReference type="GO" id="GO:0051287">
    <property type="term" value="F:NAD binding"/>
    <property type="evidence" value="ECO:0007669"/>
    <property type="project" value="InterPro"/>
</dbReference>
<organism evidence="13 14">
    <name type="scientific">Labilithrix luteola</name>
    <dbReference type="NCBI Taxonomy" id="1391654"/>
    <lineage>
        <taxon>Bacteria</taxon>
        <taxon>Pseudomonadati</taxon>
        <taxon>Myxococcota</taxon>
        <taxon>Polyangia</taxon>
        <taxon>Polyangiales</taxon>
        <taxon>Labilitrichaceae</taxon>
        <taxon>Labilithrix</taxon>
    </lineage>
</organism>
<feature type="binding site" evidence="7">
    <location>
        <position position="168"/>
    </location>
    <ligand>
        <name>(S)-malate</name>
        <dbReference type="ChEBI" id="CHEBI:15589"/>
    </ligand>
</feature>
<evidence type="ECO:0000256" key="3">
    <source>
        <dbReference type="ARBA" id="ARBA00022723"/>
    </source>
</evidence>
<dbReference type="InterPro" id="IPR037062">
    <property type="entry name" value="Malic_N_dom_sf"/>
</dbReference>
<dbReference type="GO" id="GO:0016616">
    <property type="term" value="F:oxidoreductase activity, acting on the CH-OH group of donors, NAD or NADP as acceptor"/>
    <property type="evidence" value="ECO:0007669"/>
    <property type="project" value="InterPro"/>
</dbReference>
<dbReference type="AlphaFoldDB" id="A0A0K1Q564"/>
<keyword evidence="3 8" id="KW-0479">Metal-binding</keyword>
<proteinExistence type="inferred from homology"/>
<comment type="cofactor">
    <cofactor evidence="8">
        <name>Mg(2+)</name>
        <dbReference type="ChEBI" id="CHEBI:18420"/>
    </cofactor>
    <cofactor evidence="8">
        <name>Mn(2+)</name>
        <dbReference type="ChEBI" id="CHEBI:29035"/>
    </cofactor>
    <text evidence="8">Divalent metal cations. Prefers magnesium or manganese.</text>
</comment>
<evidence type="ECO:0000313" key="14">
    <source>
        <dbReference type="Proteomes" id="UP000064967"/>
    </source>
</evidence>
<evidence type="ECO:0000256" key="8">
    <source>
        <dbReference type="PIRSR" id="PIRSR000106-3"/>
    </source>
</evidence>
<dbReference type="Gene3D" id="3.40.50.10380">
    <property type="entry name" value="Malic enzyme, N-terminal domain"/>
    <property type="match status" value="1"/>
</dbReference>
<dbReference type="SMART" id="SM00919">
    <property type="entry name" value="Malic_M"/>
    <property type="match status" value="1"/>
</dbReference>
<dbReference type="Pfam" id="PF00390">
    <property type="entry name" value="malic"/>
    <property type="match status" value="1"/>
</dbReference>
<comment type="cofactor">
    <cofactor evidence="1">
        <name>Mn(2+)</name>
        <dbReference type="ChEBI" id="CHEBI:29035"/>
    </cofactor>
</comment>
<dbReference type="NCBIfam" id="NF010052">
    <property type="entry name" value="PRK13529.1"/>
    <property type="match status" value="1"/>
</dbReference>
<dbReference type="InterPro" id="IPR012301">
    <property type="entry name" value="Malic_N_dom"/>
</dbReference>
<dbReference type="InterPro" id="IPR036291">
    <property type="entry name" value="NAD(P)-bd_dom_sf"/>
</dbReference>
<dbReference type="PIRSF" id="PIRSF000106">
    <property type="entry name" value="ME"/>
    <property type="match status" value="1"/>
</dbReference>
<feature type="binding site" evidence="7">
    <location>
        <position position="464"/>
    </location>
    <ligand>
        <name>(S)-malate</name>
        <dbReference type="ChEBI" id="CHEBI:15589"/>
    </ligand>
</feature>
<dbReference type="KEGG" id="llu:AKJ09_07536"/>
<dbReference type="FunFam" id="3.40.50.720:FF:000182">
    <property type="entry name" value="NAD-dependent malic enzyme"/>
    <property type="match status" value="1"/>
</dbReference>